<dbReference type="EMBL" id="FOHB01000001">
    <property type="protein sequence ID" value="SER61166.1"/>
    <property type="molecule type" value="Genomic_DNA"/>
</dbReference>
<protein>
    <recommendedName>
        <fullName evidence="1">GmrSD restriction endonucleases N-terminal domain-containing protein</fullName>
    </recommendedName>
</protein>
<sequence>MSAKSKAEATERMYRLAGVPAEPLGPGSKEKRSALEALGRVVGLDLTTVHTKVACGAQIAARLGVAWDSSCHSAGDTITLVGMNRLLDALDLDETEVPASIRVANPLGIGKSEAHQMTGVDTEIERRIADAIADLSSTEQAPSGFSDNRVEVRSGAVDFADGSWRTGLVEVVEWLHLDEELNQESDEAFDRSLAEALELEPRQGAAGLPAPDGSSLLQRLAERLDRAVDFRNAFIEEVAKIDEGTATLESATGVWADKWEEVSEEDEVEGSGPIHAEATTWTISDFVGYAENAELNLSPSFQRADVWVTTMSQQLIESVLRGIPLPSVIILERVDLEAGTTAYEVVDGKQRLTALLRFTGCHPVALEEVRKRAVEWEIPDLLNTFQRDYPEFKKIWKKRSPEALTATLERESYFPFPLRSGEVKPLSGALAALRGKYYCQVRDVKIPVLGVPRAVSYVFEKSSADYRLPVITYKQVSDEQIHEVFSLYNKQGKHLNAEEIRNALYHHLAFMKALVVTAGDSGNVKDDATFLQSEWHDLQSTQTILNGYGFPRAGYKRTKLLSWVSAALFLPGEALPGRSTTNHINALLKRISDDKTDRLRDQATVLKAMVVLDKGLDAHAAIGQEIWSKTFVNSRGTGKWQELQLVSSLIALSAAHVVRGDALVDELEDKFSEIQKASAKWVRPRKSQSKDQWEFIARVVCELLALLQVDIADVDDKLTSDFGASGLGDLVSVHTG</sequence>
<dbReference type="InterPro" id="IPR004919">
    <property type="entry name" value="GmrSD_N"/>
</dbReference>
<feature type="domain" description="GmrSD restriction endonucleases N-terminal" evidence="1">
    <location>
        <begin position="296"/>
        <end position="505"/>
    </location>
</feature>
<reference evidence="3" key="1">
    <citation type="submission" date="2016-10" db="EMBL/GenBank/DDBJ databases">
        <authorList>
            <person name="Varghese N."/>
            <person name="Submissions S."/>
        </authorList>
    </citation>
    <scope>NUCLEOTIDE SEQUENCE [LARGE SCALE GENOMIC DNA]</scope>
    <source>
        <strain evidence="3">CGMCC 1.6963</strain>
    </source>
</reference>
<dbReference type="STRING" id="587636.SAMN05216199_0674"/>
<dbReference type="PANTHER" id="PTHR39639:SF1">
    <property type="entry name" value="DUF262 DOMAIN-CONTAINING PROTEIN"/>
    <property type="match status" value="1"/>
</dbReference>
<dbReference type="OrthoDB" id="9787127at2"/>
<gene>
    <name evidence="2" type="ORF">SAMN05216199_0674</name>
</gene>
<keyword evidence="3" id="KW-1185">Reference proteome</keyword>
<dbReference type="PANTHER" id="PTHR39639">
    <property type="entry name" value="CHROMOSOME 16, WHOLE GENOME SHOTGUN SEQUENCE"/>
    <property type="match status" value="1"/>
</dbReference>
<name>A0A1H9QKX2_9MICO</name>
<evidence type="ECO:0000259" key="1">
    <source>
        <dbReference type="Pfam" id="PF03235"/>
    </source>
</evidence>
<proteinExistence type="predicted"/>
<evidence type="ECO:0000313" key="2">
    <source>
        <dbReference type="EMBL" id="SER61166.1"/>
    </source>
</evidence>
<evidence type="ECO:0000313" key="3">
    <source>
        <dbReference type="Proteomes" id="UP000199019"/>
    </source>
</evidence>
<organism evidence="2 3">
    <name type="scientific">Pedococcus cremeus</name>
    <dbReference type="NCBI Taxonomy" id="587636"/>
    <lineage>
        <taxon>Bacteria</taxon>
        <taxon>Bacillati</taxon>
        <taxon>Actinomycetota</taxon>
        <taxon>Actinomycetes</taxon>
        <taxon>Micrococcales</taxon>
        <taxon>Intrasporangiaceae</taxon>
        <taxon>Pedococcus</taxon>
    </lineage>
</organism>
<dbReference type="Proteomes" id="UP000199019">
    <property type="component" value="Unassembled WGS sequence"/>
</dbReference>
<dbReference type="AlphaFoldDB" id="A0A1H9QKX2"/>
<accession>A0A1H9QKX2</accession>
<dbReference type="Pfam" id="PF03235">
    <property type="entry name" value="GmrSD_N"/>
    <property type="match status" value="1"/>
</dbReference>